<dbReference type="GO" id="GO:0033178">
    <property type="term" value="C:proton-transporting two-sector ATPase complex, catalytic domain"/>
    <property type="evidence" value="ECO:0007669"/>
    <property type="project" value="InterPro"/>
</dbReference>
<feature type="coiled-coil region" evidence="5">
    <location>
        <begin position="7"/>
        <end position="99"/>
    </location>
</feature>
<gene>
    <name evidence="4" type="primary">atpE</name>
    <name evidence="6" type="ORF">E3J95_01965</name>
</gene>
<evidence type="ECO:0000256" key="3">
    <source>
        <dbReference type="ARBA" id="ARBA00023065"/>
    </source>
</evidence>
<dbReference type="GO" id="GO:0005524">
    <property type="term" value="F:ATP binding"/>
    <property type="evidence" value="ECO:0007669"/>
    <property type="project" value="UniProtKB-UniRule"/>
</dbReference>
<evidence type="ECO:0000256" key="1">
    <source>
        <dbReference type="ARBA" id="ARBA00005901"/>
    </source>
</evidence>
<evidence type="ECO:0000313" key="7">
    <source>
        <dbReference type="Proteomes" id="UP000320781"/>
    </source>
</evidence>
<dbReference type="GO" id="GO:0046933">
    <property type="term" value="F:proton-transporting ATP synthase activity, rotational mechanism"/>
    <property type="evidence" value="ECO:0007669"/>
    <property type="project" value="UniProtKB-UniRule"/>
</dbReference>
<proteinExistence type="inferred from homology"/>
<keyword evidence="4" id="KW-0066">ATP synthesis</keyword>
<evidence type="ECO:0000256" key="4">
    <source>
        <dbReference type="HAMAP-Rule" id="MF_00311"/>
    </source>
</evidence>
<keyword evidence="5" id="KW-0175">Coiled coil</keyword>
<organism evidence="6 7">
    <name type="scientific">Aerophobetes bacterium</name>
    <dbReference type="NCBI Taxonomy" id="2030807"/>
    <lineage>
        <taxon>Bacteria</taxon>
        <taxon>Candidatus Aerophobota</taxon>
    </lineage>
</organism>
<evidence type="ECO:0000256" key="2">
    <source>
        <dbReference type="ARBA" id="ARBA00022448"/>
    </source>
</evidence>
<name>A0A523QKZ0_UNCAE</name>
<dbReference type="Proteomes" id="UP000320781">
    <property type="component" value="Unassembled WGS sequence"/>
</dbReference>
<comment type="caution">
    <text evidence="6">The sequence shown here is derived from an EMBL/GenBank/DDBJ whole genome shotgun (WGS) entry which is preliminary data.</text>
</comment>
<accession>A0A523QKZ0</accession>
<dbReference type="GO" id="GO:0042777">
    <property type="term" value="P:proton motive force-driven plasma membrane ATP synthesis"/>
    <property type="evidence" value="ECO:0007669"/>
    <property type="project" value="UniProtKB-UniRule"/>
</dbReference>
<evidence type="ECO:0000313" key="6">
    <source>
        <dbReference type="EMBL" id="TES86432.1"/>
    </source>
</evidence>
<keyword evidence="2 4" id="KW-0813">Transport</keyword>
<dbReference type="EMBL" id="SOKU01000094">
    <property type="protein sequence ID" value="TES86432.1"/>
    <property type="molecule type" value="Genomic_DNA"/>
</dbReference>
<dbReference type="AlphaFoldDB" id="A0A523QKZ0"/>
<dbReference type="Pfam" id="PF01991">
    <property type="entry name" value="vATP-synt_E"/>
    <property type="match status" value="1"/>
</dbReference>
<dbReference type="Gene3D" id="3.30.2320.30">
    <property type="entry name" value="ATP synthase, E subunit, C-terminal"/>
    <property type="match status" value="1"/>
</dbReference>
<comment type="similarity">
    <text evidence="1 4">Belongs to the V-ATPase E subunit family.</text>
</comment>
<reference evidence="6 7" key="1">
    <citation type="submission" date="2019-03" db="EMBL/GenBank/DDBJ databases">
        <title>Metabolic potential of uncultured bacteria and archaea associated with petroleum seepage in deep-sea sediments.</title>
        <authorList>
            <person name="Dong X."/>
            <person name="Hubert C."/>
        </authorList>
    </citation>
    <scope>NUCLEOTIDE SEQUENCE [LARGE SCALE GENOMIC DNA]</scope>
    <source>
        <strain evidence="6">E44_bin92</strain>
    </source>
</reference>
<dbReference type="GO" id="GO:0046961">
    <property type="term" value="F:proton-transporting ATPase activity, rotational mechanism"/>
    <property type="evidence" value="ECO:0007669"/>
    <property type="project" value="InterPro"/>
</dbReference>
<keyword evidence="4" id="KW-0375">Hydrogen ion transport</keyword>
<keyword evidence="3 4" id="KW-0406">Ion transport</keyword>
<protein>
    <recommendedName>
        <fullName evidence="4">V-type proton ATPase subunit E</fullName>
    </recommendedName>
    <alternativeName>
        <fullName evidence="4">V-ATPase subunit E</fullName>
    </alternativeName>
</protein>
<evidence type="ECO:0000256" key="5">
    <source>
        <dbReference type="SAM" id="Coils"/>
    </source>
</evidence>
<dbReference type="InterPro" id="IPR002842">
    <property type="entry name" value="ATPase_V1_Esu"/>
</dbReference>
<dbReference type="InterPro" id="IPR038495">
    <property type="entry name" value="ATPase_E_C"/>
</dbReference>
<dbReference type="HAMAP" id="MF_00311">
    <property type="entry name" value="ATP_synth_E_arch"/>
    <property type="match status" value="1"/>
</dbReference>
<comment type="function">
    <text evidence="4">Produces ATP from ADP in the presence of a proton gradient across the membrane.</text>
</comment>
<dbReference type="SUPFAM" id="SSF160527">
    <property type="entry name" value="V-type ATPase subunit E-like"/>
    <property type="match status" value="1"/>
</dbReference>
<sequence>MGLEEIVKEIEKKANEDAEKMRKEGQEERKTILKKAQEEALRTRKEITRKLEKEAELLKRERVISVRVEEKKKLLASKRKILAESFKQAEEELRGLGKQEYMSLMKRLLVSSIDSGDEEIVVSRRDEAWMKGDFLKELEKSLEKKGTWKKIRVTAGLREGERGFILKKEGVHLNYTLSSLSLLLREELEIEVAKRLLG</sequence>